<proteinExistence type="predicted"/>
<feature type="domain" description="TonB C-terminal" evidence="1">
    <location>
        <begin position="142"/>
        <end position="201"/>
    </location>
</feature>
<evidence type="ECO:0000259" key="1">
    <source>
        <dbReference type="Pfam" id="PF03544"/>
    </source>
</evidence>
<evidence type="ECO:0000313" key="3">
    <source>
        <dbReference type="Proteomes" id="UP000234211"/>
    </source>
</evidence>
<organism evidence="2 3">
    <name type="scientific">Tenacibaculum piscium</name>
    <dbReference type="NCBI Taxonomy" id="1458515"/>
    <lineage>
        <taxon>Bacteria</taxon>
        <taxon>Pseudomonadati</taxon>
        <taxon>Bacteroidota</taxon>
        <taxon>Flavobacteriia</taxon>
        <taxon>Flavobacteriales</taxon>
        <taxon>Flavobacteriaceae</taxon>
        <taxon>Tenacibaculum</taxon>
    </lineage>
</organism>
<dbReference type="SUPFAM" id="SSF74653">
    <property type="entry name" value="TolA/TonB C-terminal domain"/>
    <property type="match status" value="1"/>
</dbReference>
<protein>
    <recommendedName>
        <fullName evidence="1">TonB C-terminal domain-containing protein</fullName>
    </recommendedName>
</protein>
<dbReference type="GO" id="GO:0055085">
    <property type="term" value="P:transmembrane transport"/>
    <property type="evidence" value="ECO:0007669"/>
    <property type="project" value="InterPro"/>
</dbReference>
<name>A0A2H1YF81_9FLAO</name>
<dbReference type="AlphaFoldDB" id="A0A2H1YF81"/>
<dbReference type="InterPro" id="IPR037682">
    <property type="entry name" value="TonB_C"/>
</dbReference>
<reference evidence="3" key="1">
    <citation type="submission" date="2017-11" db="EMBL/GenBank/DDBJ databases">
        <authorList>
            <person name="Duchaud E."/>
        </authorList>
    </citation>
    <scope>NUCLEOTIDE SEQUENCE [LARGE SCALE GENOMIC DNA]</scope>
    <source>
        <strain evidence="3">Tenacibaculum sp. TNO020</strain>
    </source>
</reference>
<accession>A0A2H1YF81</accession>
<sequence length="206" mass="23939">MKNAPLFILFFILNFLNTYSQKKVCEAPKEEIVDLNEISIKKCDVDKKNTRIISKTNITRKRVNNIARKKADHLNTNGNIVKKNSSNSKEVLFTLVEEIPMFESCKKIDKETDIKCFKQKINDHISKNLYAEDYIPENSSIKVYIQFSIDVYGKITDSQIRSRQNNQRLHKELDRIIKKLPRFNPGKEKGLPVIVSYAFPLNLTSN</sequence>
<evidence type="ECO:0000313" key="2">
    <source>
        <dbReference type="EMBL" id="SOS74100.1"/>
    </source>
</evidence>
<dbReference type="EMBL" id="OENF01000010">
    <property type="protein sequence ID" value="SOS74100.1"/>
    <property type="molecule type" value="Genomic_DNA"/>
</dbReference>
<dbReference type="RefSeq" id="WP_101916614.1">
    <property type="nucleotide sequence ID" value="NZ_OENF01000010.1"/>
</dbReference>
<dbReference type="Pfam" id="PF03544">
    <property type="entry name" value="TonB_C"/>
    <property type="match status" value="1"/>
</dbReference>
<dbReference type="Proteomes" id="UP000234211">
    <property type="component" value="Unassembled WGS sequence"/>
</dbReference>
<keyword evidence="3" id="KW-1185">Reference proteome</keyword>
<gene>
    <name evidence="2" type="ORF">TNO020_180130</name>
</gene>
<dbReference type="OrthoDB" id="1039448at2"/>
<dbReference type="Gene3D" id="3.30.1150.10">
    <property type="match status" value="1"/>
</dbReference>